<dbReference type="SMART" id="SM00421">
    <property type="entry name" value="HTH_LUXR"/>
    <property type="match status" value="1"/>
</dbReference>
<dbReference type="InterPro" id="IPR000792">
    <property type="entry name" value="Tscrpt_reg_LuxR_C"/>
</dbReference>
<dbReference type="PANTHER" id="PTHR43214:SF41">
    <property type="entry name" value="NITRATE_NITRITE RESPONSE REGULATOR PROTEIN NARP"/>
    <property type="match status" value="1"/>
</dbReference>
<evidence type="ECO:0000256" key="4">
    <source>
        <dbReference type="ARBA" id="ARBA00023163"/>
    </source>
</evidence>
<dbReference type="GO" id="GO:0000160">
    <property type="term" value="P:phosphorelay signal transduction system"/>
    <property type="evidence" value="ECO:0007669"/>
    <property type="project" value="InterPro"/>
</dbReference>
<reference evidence="8 9" key="1">
    <citation type="submission" date="2017-03" db="EMBL/GenBank/DDBJ databases">
        <title>Paenibacillus larvae genome sequencing.</title>
        <authorList>
            <person name="Dingman D.W."/>
        </authorList>
    </citation>
    <scope>NUCLEOTIDE SEQUENCE [LARGE SCALE GENOMIC DNA]</scope>
    <source>
        <strain evidence="8 9">SAG 10367</strain>
    </source>
</reference>
<dbReference type="InterPro" id="IPR016032">
    <property type="entry name" value="Sig_transdc_resp-reg_C-effctor"/>
</dbReference>
<protein>
    <submittedName>
        <fullName evidence="8">DNA-binding response regulator</fullName>
    </submittedName>
</protein>
<dbReference type="SUPFAM" id="SSF52172">
    <property type="entry name" value="CheY-like"/>
    <property type="match status" value="1"/>
</dbReference>
<feature type="domain" description="HTH luxR-type" evidence="6">
    <location>
        <begin position="150"/>
        <end position="215"/>
    </location>
</feature>
<dbReference type="PROSITE" id="PS50043">
    <property type="entry name" value="HTH_LUXR_2"/>
    <property type="match status" value="1"/>
</dbReference>
<keyword evidence="3 8" id="KW-0238">DNA-binding</keyword>
<evidence type="ECO:0000259" key="6">
    <source>
        <dbReference type="PROSITE" id="PS50043"/>
    </source>
</evidence>
<keyword evidence="4" id="KW-0804">Transcription</keyword>
<name>A0A1V0UU74_9BACL</name>
<dbReference type="EMBL" id="CP020557">
    <property type="protein sequence ID" value="ARF68717.1"/>
    <property type="molecule type" value="Genomic_DNA"/>
</dbReference>
<dbReference type="InterPro" id="IPR001789">
    <property type="entry name" value="Sig_transdc_resp-reg_receiver"/>
</dbReference>
<dbReference type="RefSeq" id="WP_083040395.1">
    <property type="nucleotide sequence ID" value="NZ_CP020557.1"/>
</dbReference>
<dbReference type="GO" id="GO:0006355">
    <property type="term" value="P:regulation of DNA-templated transcription"/>
    <property type="evidence" value="ECO:0007669"/>
    <property type="project" value="InterPro"/>
</dbReference>
<dbReference type="InterPro" id="IPR011006">
    <property type="entry name" value="CheY-like_superfamily"/>
</dbReference>
<dbReference type="CDD" id="cd06170">
    <property type="entry name" value="LuxR_C_like"/>
    <property type="match status" value="1"/>
</dbReference>
<keyword evidence="1 5" id="KW-0597">Phosphoprotein</keyword>
<dbReference type="PROSITE" id="PS50110">
    <property type="entry name" value="RESPONSE_REGULATORY"/>
    <property type="match status" value="1"/>
</dbReference>
<dbReference type="GO" id="GO:0003677">
    <property type="term" value="F:DNA binding"/>
    <property type="evidence" value="ECO:0007669"/>
    <property type="project" value="UniProtKB-KW"/>
</dbReference>
<evidence type="ECO:0000256" key="1">
    <source>
        <dbReference type="ARBA" id="ARBA00022553"/>
    </source>
</evidence>
<evidence type="ECO:0000256" key="3">
    <source>
        <dbReference type="ARBA" id="ARBA00023125"/>
    </source>
</evidence>
<dbReference type="Proteomes" id="UP000192727">
    <property type="component" value="Chromosome"/>
</dbReference>
<feature type="domain" description="Response regulatory" evidence="7">
    <location>
        <begin position="6"/>
        <end position="122"/>
    </location>
</feature>
<dbReference type="Pfam" id="PF00072">
    <property type="entry name" value="Response_reg"/>
    <property type="match status" value="1"/>
</dbReference>
<keyword evidence="2" id="KW-0805">Transcription regulation</keyword>
<dbReference type="AlphaFoldDB" id="A0A1V0UU74"/>
<dbReference type="PRINTS" id="PR00038">
    <property type="entry name" value="HTHLUXR"/>
</dbReference>
<dbReference type="SMART" id="SM00448">
    <property type="entry name" value="REC"/>
    <property type="match status" value="1"/>
</dbReference>
<dbReference type="PANTHER" id="PTHR43214">
    <property type="entry name" value="TWO-COMPONENT RESPONSE REGULATOR"/>
    <property type="match status" value="1"/>
</dbReference>
<organism evidence="8 9">
    <name type="scientific">Paenibacillus larvae subsp. pulvifaciens</name>
    <dbReference type="NCBI Taxonomy" id="1477"/>
    <lineage>
        <taxon>Bacteria</taxon>
        <taxon>Bacillati</taxon>
        <taxon>Bacillota</taxon>
        <taxon>Bacilli</taxon>
        <taxon>Bacillales</taxon>
        <taxon>Paenibacillaceae</taxon>
        <taxon>Paenibacillus</taxon>
    </lineage>
</organism>
<feature type="modified residue" description="4-aspartylphosphate" evidence="5">
    <location>
        <position position="57"/>
    </location>
</feature>
<proteinExistence type="predicted"/>
<dbReference type="SUPFAM" id="SSF46894">
    <property type="entry name" value="C-terminal effector domain of the bipartite response regulators"/>
    <property type="match status" value="1"/>
</dbReference>
<dbReference type="Pfam" id="PF00196">
    <property type="entry name" value="GerE"/>
    <property type="match status" value="1"/>
</dbReference>
<accession>A0A1V0UU74</accession>
<evidence type="ECO:0000259" key="7">
    <source>
        <dbReference type="PROSITE" id="PS50110"/>
    </source>
</evidence>
<sequence length="219" mass="25050">MEQTIQIMLVDDHALLRSGLKLLLQKKPPFKVVGEAANGIEALRLYEDLRPHLLILDISLPRLDGIQVLREIKLRHEEAKVIVLTMHEDEDYITSIMQAGASGYIPKAAVDEELYTAIDSVMNGYMYLRPKETKTLISSMLKKVPKEADSRNPYVILSPREREVLRFLVRGYSLAETAKALTVSIKTVDTHKTRMMNKLNISKKSELIEYALEYRLLIE</sequence>
<evidence type="ECO:0000256" key="2">
    <source>
        <dbReference type="ARBA" id="ARBA00023015"/>
    </source>
</evidence>
<gene>
    <name evidence="8" type="ORF">B7C51_14290</name>
</gene>
<dbReference type="InterPro" id="IPR039420">
    <property type="entry name" value="WalR-like"/>
</dbReference>
<evidence type="ECO:0000256" key="5">
    <source>
        <dbReference type="PROSITE-ProRule" id="PRU00169"/>
    </source>
</evidence>
<evidence type="ECO:0000313" key="9">
    <source>
        <dbReference type="Proteomes" id="UP000192727"/>
    </source>
</evidence>
<evidence type="ECO:0000313" key="8">
    <source>
        <dbReference type="EMBL" id="ARF68717.1"/>
    </source>
</evidence>
<dbReference type="CDD" id="cd17535">
    <property type="entry name" value="REC_NarL-like"/>
    <property type="match status" value="1"/>
</dbReference>
<dbReference type="Gene3D" id="3.40.50.2300">
    <property type="match status" value="1"/>
</dbReference>
<dbReference type="InterPro" id="IPR058245">
    <property type="entry name" value="NreC/VraR/RcsB-like_REC"/>
</dbReference>